<dbReference type="PANTHER" id="PTHR22780">
    <property type="entry name" value="ADAPTIN, ALPHA/GAMMA/EPSILON"/>
    <property type="match status" value="1"/>
</dbReference>
<evidence type="ECO:0000259" key="6">
    <source>
        <dbReference type="Pfam" id="PF01602"/>
    </source>
</evidence>
<name>A0A8T0I9N1_CERPU</name>
<proteinExistence type="predicted"/>
<dbReference type="InterPro" id="IPR011989">
    <property type="entry name" value="ARM-like"/>
</dbReference>
<evidence type="ECO:0000256" key="3">
    <source>
        <dbReference type="ARBA" id="ARBA00022927"/>
    </source>
</evidence>
<sequence length="1038" mass="113270">MESWASDIMKKAFKQGSQGTVDQLKTLGRELAMGSQGSSKDFLDLVKAIGESKSKAEEERIILAEIEHLKKRIMEPDVPRKKMKEYIIRLVYVEMLGHDASFGYIYAVKMTHDDNLLCKKSGYLATTLFLNEDHDLIILIVNTMQKDLKSDNYLVVSAALTAVCKLINEETIPAVLPQVVDLLGHPKEHVRKKAVMALHRFHQRSPSSVSHLLIKFRQILCDKDPSVMSAALCALFDLVLSDVKAFKNLTASFVSILKQVAEHRLPKAYDYHRTPAPFVQIKILKILALLGAGDRHTSENMYSVLLEVIKRSEPGKGEPGSNISNAILYECICTITAIVANPKLLGTAAEITSRLLKSNNHNYKYMGIDALGRVIQIDPDFAEQHQLAVIDCLEDEDDTLKRKTLDLLYRMTKSANVEVIVERMISYMRTLSDAHTKTDIASRIIELAERFAPSNQWFIQTMNQVFELAGDLVPAKVAHDLMRLLAKGAGEDDEEADSLLRSSAVESYLQLLGEPKLPSILLQVVCWVLGEYGTADGTHSADDIIGKLCDVAESHPGDIAVKGYAITAITKICAFEIGAGRQVQLIPECRSFIDDLLASHATDLQQRAYELQVFLGLTPDIVQKVLPVNGSGVDIEIDRELPFLQEFVDSALANGARPYFHENERLDMDSGISSFVGSSRSQQEPSHALRFEAYETPTVPIPSGSSSTAPPSLLPDFQEAKPESPRSLRNHLAADNSQVDLLGPEVSRLRLDGVQRKWGRPSASSQPSLAATSDFEQEIERRDSGVSEGASSIRENPPAAVPMYDPRNFEKKKAQPEIPAEKQRLAASLFGGSSTQKAANGVKASKPAANLRPGEKSAPPRPVTTQSQQASSPLMDLMDMTSGDSFPADPPAKPAYDPFKELEGLLDRPSTAASSTPAAPQTSSIDFMSLYDSAPVISHTTTSSTSDTDFLSLDHTSRSGMDALNGPQAGLMDLNELPVTSPLGGLAGLVQPNPSSSTGLQEKKGPSLHNSLQKDAASRQVGVTPTGANPALFQDLFG</sequence>
<evidence type="ECO:0000256" key="1">
    <source>
        <dbReference type="ARBA" id="ARBA00004308"/>
    </source>
</evidence>
<dbReference type="SUPFAM" id="SSF48371">
    <property type="entry name" value="ARM repeat"/>
    <property type="match status" value="1"/>
</dbReference>
<accession>A0A8T0I9N1</accession>
<feature type="compositionally biased region" description="Polar residues" evidence="5">
    <location>
        <begin position="762"/>
        <end position="771"/>
    </location>
</feature>
<dbReference type="AlphaFoldDB" id="A0A8T0I9N1"/>
<feature type="domain" description="Clathrin/coatomer adaptor adaptin-like N-terminal" evidence="6">
    <location>
        <begin position="60"/>
        <end position="615"/>
    </location>
</feature>
<dbReference type="GO" id="GO:0030124">
    <property type="term" value="C:AP-4 adaptor complex"/>
    <property type="evidence" value="ECO:0007669"/>
    <property type="project" value="UniProtKB-UniRule"/>
</dbReference>
<reference evidence="7" key="1">
    <citation type="submission" date="2020-06" db="EMBL/GenBank/DDBJ databases">
        <title>WGS assembly of Ceratodon purpureus strain R40.</title>
        <authorList>
            <person name="Carey S.B."/>
            <person name="Jenkins J."/>
            <person name="Shu S."/>
            <person name="Lovell J.T."/>
            <person name="Sreedasyam A."/>
            <person name="Maumus F."/>
            <person name="Tiley G.P."/>
            <person name="Fernandez-Pozo N."/>
            <person name="Barry K."/>
            <person name="Chen C."/>
            <person name="Wang M."/>
            <person name="Lipzen A."/>
            <person name="Daum C."/>
            <person name="Saski C.A."/>
            <person name="Payton A.C."/>
            <person name="Mcbreen J.C."/>
            <person name="Conrad R.E."/>
            <person name="Kollar L.M."/>
            <person name="Olsson S."/>
            <person name="Huttunen S."/>
            <person name="Landis J.B."/>
            <person name="Wickett N.J."/>
            <person name="Johnson M.G."/>
            <person name="Rensing S.A."/>
            <person name="Grimwood J."/>
            <person name="Schmutz J."/>
            <person name="Mcdaniel S.F."/>
        </authorList>
    </citation>
    <scope>NUCLEOTIDE SEQUENCE</scope>
    <source>
        <strain evidence="7">R40</strain>
    </source>
</reference>
<dbReference type="GO" id="GO:0012505">
    <property type="term" value="C:endomembrane system"/>
    <property type="evidence" value="ECO:0007669"/>
    <property type="project" value="UniProtKB-SubCell"/>
</dbReference>
<feature type="compositionally biased region" description="Polar residues" evidence="5">
    <location>
        <begin position="863"/>
        <end position="872"/>
    </location>
</feature>
<dbReference type="InterPro" id="IPR016024">
    <property type="entry name" value="ARM-type_fold"/>
</dbReference>
<evidence type="ECO:0000313" key="8">
    <source>
        <dbReference type="Proteomes" id="UP000822688"/>
    </source>
</evidence>
<dbReference type="Proteomes" id="UP000822688">
    <property type="component" value="Chromosome 4"/>
</dbReference>
<keyword evidence="3" id="KW-0653">Protein transport</keyword>
<organism evidence="7 8">
    <name type="scientific">Ceratodon purpureus</name>
    <name type="common">Fire moss</name>
    <name type="synonym">Dicranum purpureum</name>
    <dbReference type="NCBI Taxonomy" id="3225"/>
    <lineage>
        <taxon>Eukaryota</taxon>
        <taxon>Viridiplantae</taxon>
        <taxon>Streptophyta</taxon>
        <taxon>Embryophyta</taxon>
        <taxon>Bryophyta</taxon>
        <taxon>Bryophytina</taxon>
        <taxon>Bryopsida</taxon>
        <taxon>Dicranidae</taxon>
        <taxon>Pseudoditrichales</taxon>
        <taxon>Ditrichaceae</taxon>
        <taxon>Ceratodon</taxon>
    </lineage>
</organism>
<gene>
    <name evidence="7" type="ORF">KC19_4G177200</name>
</gene>
<keyword evidence="2" id="KW-0813">Transport</keyword>
<dbReference type="OrthoDB" id="29308at2759"/>
<evidence type="ECO:0000256" key="5">
    <source>
        <dbReference type="SAM" id="MobiDB-lite"/>
    </source>
</evidence>
<feature type="compositionally biased region" description="Basic and acidic residues" evidence="5">
    <location>
        <begin position="807"/>
        <end position="824"/>
    </location>
</feature>
<evidence type="ECO:0000313" key="7">
    <source>
        <dbReference type="EMBL" id="KAG0580490.1"/>
    </source>
</evidence>
<keyword evidence="8" id="KW-1185">Reference proteome</keyword>
<comment type="caution">
    <text evidence="7">The sequence shown here is derived from an EMBL/GenBank/DDBJ whole genome shotgun (WGS) entry which is preliminary data.</text>
</comment>
<dbReference type="Gene3D" id="1.25.10.10">
    <property type="entry name" value="Leucine-rich Repeat Variant"/>
    <property type="match status" value="1"/>
</dbReference>
<protein>
    <recommendedName>
        <fullName evidence="6">Clathrin/coatomer adaptor adaptin-like N-terminal domain-containing protein</fullName>
    </recommendedName>
</protein>
<comment type="subcellular location">
    <subcellularLocation>
        <location evidence="1">Endomembrane system</location>
    </subcellularLocation>
</comment>
<feature type="region of interest" description="Disordered" evidence="5">
    <location>
        <begin position="992"/>
        <end position="1038"/>
    </location>
</feature>
<dbReference type="InterPro" id="IPR050840">
    <property type="entry name" value="Adaptor_Complx_Large_Subunit"/>
</dbReference>
<evidence type="ECO:0000256" key="4">
    <source>
        <dbReference type="ARBA" id="ARBA00023136"/>
    </source>
</evidence>
<feature type="region of interest" description="Disordered" evidence="5">
    <location>
        <begin position="757"/>
        <end position="898"/>
    </location>
</feature>
<dbReference type="EMBL" id="CM026424">
    <property type="protein sequence ID" value="KAG0580490.1"/>
    <property type="molecule type" value="Genomic_DNA"/>
</dbReference>
<dbReference type="Pfam" id="PF01602">
    <property type="entry name" value="Adaptin_N"/>
    <property type="match status" value="1"/>
</dbReference>
<evidence type="ECO:0000256" key="2">
    <source>
        <dbReference type="ARBA" id="ARBA00022448"/>
    </source>
</evidence>
<keyword evidence="4" id="KW-0472">Membrane</keyword>
<feature type="region of interest" description="Disordered" evidence="5">
    <location>
        <begin position="697"/>
        <end position="727"/>
    </location>
</feature>
<dbReference type="InterPro" id="IPR002553">
    <property type="entry name" value="Clathrin/coatomer_adapt-like_N"/>
</dbReference>
<dbReference type="GO" id="GO:0016192">
    <property type="term" value="P:vesicle-mediated transport"/>
    <property type="evidence" value="ECO:0007669"/>
    <property type="project" value="UniProtKB-UniRule"/>
</dbReference>
<dbReference type="GO" id="GO:0006886">
    <property type="term" value="P:intracellular protein transport"/>
    <property type="evidence" value="ECO:0007669"/>
    <property type="project" value="UniProtKB-UniRule"/>
</dbReference>